<dbReference type="GeneID" id="113695646"/>
<evidence type="ECO:0000256" key="3">
    <source>
        <dbReference type="ARBA" id="ARBA00008891"/>
    </source>
</evidence>
<dbReference type="Pfam" id="PF01095">
    <property type="entry name" value="Pectinesterase"/>
    <property type="match status" value="1"/>
</dbReference>
<dbReference type="InterPro" id="IPR012334">
    <property type="entry name" value="Pectin_lyas_fold"/>
</dbReference>
<evidence type="ECO:0000256" key="9">
    <source>
        <dbReference type="PROSITE-ProRule" id="PRU10040"/>
    </source>
</evidence>
<evidence type="ECO:0000256" key="8">
    <source>
        <dbReference type="ARBA" id="ARBA00047928"/>
    </source>
</evidence>
<keyword evidence="10" id="KW-0732">Signal</keyword>
<dbReference type="PANTHER" id="PTHR31321">
    <property type="entry name" value="ACYL-COA THIOESTER HYDROLASE YBHC-RELATED"/>
    <property type="match status" value="1"/>
</dbReference>
<evidence type="ECO:0000313" key="13">
    <source>
        <dbReference type="RefSeq" id="XP_027070569.2"/>
    </source>
</evidence>
<gene>
    <name evidence="13" type="primary">LOC113695646</name>
</gene>
<feature type="chain" id="PRO_5044961560" description="Pectinesterase" evidence="10">
    <location>
        <begin position="25"/>
        <end position="438"/>
    </location>
</feature>
<keyword evidence="12" id="KW-1185">Reference proteome</keyword>
<dbReference type="OrthoDB" id="2019149at2759"/>
<protein>
    <recommendedName>
        <fullName evidence="4 10">Pectinesterase</fullName>
        <ecNumber evidence="4 10">3.1.1.11</ecNumber>
    </recommendedName>
</protein>
<evidence type="ECO:0000256" key="4">
    <source>
        <dbReference type="ARBA" id="ARBA00013229"/>
    </source>
</evidence>
<evidence type="ECO:0000256" key="2">
    <source>
        <dbReference type="ARBA" id="ARBA00005184"/>
    </source>
</evidence>
<feature type="active site" evidence="9">
    <location>
        <position position="263"/>
    </location>
</feature>
<dbReference type="InterPro" id="IPR033131">
    <property type="entry name" value="Pectinesterase_Asp_AS"/>
</dbReference>
<feature type="signal peptide" evidence="10">
    <location>
        <begin position="1"/>
        <end position="24"/>
    </location>
</feature>
<evidence type="ECO:0000313" key="12">
    <source>
        <dbReference type="Proteomes" id="UP001652660"/>
    </source>
</evidence>
<keyword evidence="7 10" id="KW-0063">Aspartyl esterase</keyword>
<evidence type="ECO:0000256" key="1">
    <source>
        <dbReference type="ARBA" id="ARBA00004613"/>
    </source>
</evidence>
<sequence length="438" mass="47876">MTARTTALLGLASFLILLVSIIVSLYPAHHSSINTVTSFNDDTSRLKLTFVQRMIKKSGSENFMDIIQELARRRSRHHHSHRRRKKSKNSCDDSAWKSKLIATYGVSLVLTVDLKGCANFSSVQKAVDAAPDFSLSRTLIIVDSGTYREKVMVSANKTNLMIQGQGYLNTTIAWNDTANSTGGTALSSTIAISSTNFVAYNISFQNTAPPPSPGVVGAQAVALRISGDKAAFFGCGFYGAQDTLNDDRGRHYFKECFIQGSIDFIFGNGRSLYEVYMHETTSRLTELPDCVINSVAKEVSSGISGAITAQGRDSTSDNSGFSFVNCNVEGSGKVWLGRAWGSFATVVFSKTRMSDVVSSDGWNDWRDPSRDQTVFFGEYGCFGPGANYTFRVSYGKQLKQSEAAAFLDVTYIDGQEWLLPPINGSLDHFGKAFEMASI</sequence>
<organism evidence="12 13">
    <name type="scientific">Coffea arabica</name>
    <name type="common">Arabian coffee</name>
    <dbReference type="NCBI Taxonomy" id="13443"/>
    <lineage>
        <taxon>Eukaryota</taxon>
        <taxon>Viridiplantae</taxon>
        <taxon>Streptophyta</taxon>
        <taxon>Embryophyta</taxon>
        <taxon>Tracheophyta</taxon>
        <taxon>Spermatophyta</taxon>
        <taxon>Magnoliopsida</taxon>
        <taxon>eudicotyledons</taxon>
        <taxon>Gunneridae</taxon>
        <taxon>Pentapetalae</taxon>
        <taxon>asterids</taxon>
        <taxon>lamiids</taxon>
        <taxon>Gentianales</taxon>
        <taxon>Rubiaceae</taxon>
        <taxon>Ixoroideae</taxon>
        <taxon>Gardenieae complex</taxon>
        <taxon>Bertiereae - Coffeeae clade</taxon>
        <taxon>Coffeeae</taxon>
        <taxon>Coffea</taxon>
    </lineage>
</organism>
<evidence type="ECO:0000259" key="11">
    <source>
        <dbReference type="Pfam" id="PF01095"/>
    </source>
</evidence>
<dbReference type="AlphaFoldDB" id="A0A6P6SWW9"/>
<dbReference type="RefSeq" id="XP_027070569.2">
    <property type="nucleotide sequence ID" value="XM_027214768.2"/>
</dbReference>
<dbReference type="UniPathway" id="UPA00545">
    <property type="reaction ID" value="UER00823"/>
</dbReference>
<comment type="subcellular location">
    <subcellularLocation>
        <location evidence="1">Secreted</location>
    </subcellularLocation>
</comment>
<dbReference type="SUPFAM" id="SSF51126">
    <property type="entry name" value="Pectin lyase-like"/>
    <property type="match status" value="1"/>
</dbReference>
<accession>A0A6P6SWW9</accession>
<evidence type="ECO:0000256" key="5">
    <source>
        <dbReference type="ARBA" id="ARBA00022525"/>
    </source>
</evidence>
<dbReference type="PANTHER" id="PTHR31321:SF73">
    <property type="entry name" value="PECTINESTERASE 14-RELATED"/>
    <property type="match status" value="1"/>
</dbReference>
<dbReference type="Proteomes" id="UP001652660">
    <property type="component" value="Chromosome 6e"/>
</dbReference>
<feature type="domain" description="Pectinesterase catalytic" evidence="11">
    <location>
        <begin position="111"/>
        <end position="414"/>
    </location>
</feature>
<keyword evidence="6 10" id="KW-0378">Hydrolase</keyword>
<keyword evidence="5" id="KW-0964">Secreted</keyword>
<comment type="pathway">
    <text evidence="2 10">Glycan metabolism; pectin degradation; 2-dehydro-3-deoxy-D-gluconate from pectin: step 1/5.</text>
</comment>
<reference evidence="13" key="2">
    <citation type="submission" date="2025-08" db="UniProtKB">
        <authorList>
            <consortium name="RefSeq"/>
        </authorList>
    </citation>
    <scope>IDENTIFICATION</scope>
    <source>
        <tissue evidence="13">Leaves</tissue>
    </source>
</reference>
<reference evidence="12" key="1">
    <citation type="journal article" date="2025" name="Foods">
        <title>Unveiling the Microbial Signatures of Arabica Coffee Cherries: Insights into Ripeness Specific Diversity, Functional Traits, and Implications for Quality and Safety.</title>
        <authorList>
            <consortium name="RefSeq"/>
            <person name="Tenea G.N."/>
            <person name="Cifuentes V."/>
            <person name="Reyes P."/>
            <person name="Cevallos-Vallejos M."/>
        </authorList>
    </citation>
    <scope>NUCLEOTIDE SEQUENCE [LARGE SCALE GENOMIC DNA]</scope>
</reference>
<proteinExistence type="inferred from homology"/>
<dbReference type="EC" id="3.1.1.11" evidence="4 10"/>
<evidence type="ECO:0000256" key="10">
    <source>
        <dbReference type="RuleBase" id="RU000589"/>
    </source>
</evidence>
<dbReference type="InterPro" id="IPR011050">
    <property type="entry name" value="Pectin_lyase_fold/virulence"/>
</dbReference>
<name>A0A6P6SWW9_COFAR</name>
<dbReference type="GO" id="GO:0042545">
    <property type="term" value="P:cell wall modification"/>
    <property type="evidence" value="ECO:0007669"/>
    <property type="project" value="UniProtKB-UniRule"/>
</dbReference>
<evidence type="ECO:0000256" key="7">
    <source>
        <dbReference type="ARBA" id="ARBA00023085"/>
    </source>
</evidence>
<dbReference type="Gene3D" id="2.160.20.10">
    <property type="entry name" value="Single-stranded right-handed beta-helix, Pectin lyase-like"/>
    <property type="match status" value="1"/>
</dbReference>
<comment type="similarity">
    <text evidence="3">Belongs to the pectinesterase family.</text>
</comment>
<dbReference type="InterPro" id="IPR000070">
    <property type="entry name" value="Pectinesterase_cat"/>
</dbReference>
<dbReference type="PROSITE" id="PS00503">
    <property type="entry name" value="PECTINESTERASE_2"/>
    <property type="match status" value="1"/>
</dbReference>
<evidence type="ECO:0000256" key="6">
    <source>
        <dbReference type="ARBA" id="ARBA00022801"/>
    </source>
</evidence>
<comment type="catalytic activity">
    <reaction evidence="8 10">
        <text>[(1-&gt;4)-alpha-D-galacturonosyl methyl ester](n) + n H2O = [(1-&gt;4)-alpha-D-galacturonosyl](n) + n methanol + n H(+)</text>
        <dbReference type="Rhea" id="RHEA:22380"/>
        <dbReference type="Rhea" id="RHEA-COMP:14570"/>
        <dbReference type="Rhea" id="RHEA-COMP:14573"/>
        <dbReference type="ChEBI" id="CHEBI:15377"/>
        <dbReference type="ChEBI" id="CHEBI:15378"/>
        <dbReference type="ChEBI" id="CHEBI:17790"/>
        <dbReference type="ChEBI" id="CHEBI:140522"/>
        <dbReference type="ChEBI" id="CHEBI:140523"/>
        <dbReference type="EC" id="3.1.1.11"/>
    </reaction>
</comment>
<dbReference type="GO" id="GO:0030599">
    <property type="term" value="F:pectinesterase activity"/>
    <property type="evidence" value="ECO:0007669"/>
    <property type="project" value="UniProtKB-UniRule"/>
</dbReference>
<dbReference type="GO" id="GO:0045490">
    <property type="term" value="P:pectin catabolic process"/>
    <property type="evidence" value="ECO:0007669"/>
    <property type="project" value="UniProtKB-UniRule"/>
</dbReference>